<organism evidence="2 3">
    <name type="scientific">Clonorchis sinensis</name>
    <name type="common">Chinese liver fluke</name>
    <dbReference type="NCBI Taxonomy" id="79923"/>
    <lineage>
        <taxon>Eukaryota</taxon>
        <taxon>Metazoa</taxon>
        <taxon>Spiralia</taxon>
        <taxon>Lophotrochozoa</taxon>
        <taxon>Platyhelminthes</taxon>
        <taxon>Trematoda</taxon>
        <taxon>Digenea</taxon>
        <taxon>Opisthorchiida</taxon>
        <taxon>Opisthorchiata</taxon>
        <taxon>Opisthorchiidae</taxon>
        <taxon>Clonorchis</taxon>
    </lineage>
</organism>
<keyword evidence="1" id="KW-0175">Coiled coil</keyword>
<comment type="caution">
    <text evidence="2">The sequence shown here is derived from an EMBL/GenBank/DDBJ whole genome shotgun (WGS) entry which is preliminary data.</text>
</comment>
<sequence>MLHQLQCELEEINTRFMQYTEKAKRLFGHQDYLPLNSVIEALKEDMHSLKLSYEKQLHNLICSVEELKNKIKDLEREVCNKTNENARLADRISLEASKNAKLLLEISELKTVLLRKDQQLLSFNSSLSTGFCERDNISNHDMKLYTSVDRTQRKRRSAEFLRHSISHKSTHAETIIELLGPLVEKFITSEESCTDIISVQNEIRKLQSLLENEEYRLNSIENFHQVVANENHDTLSGNRKRKQNFMARDFYRTAVALQISEINPQGRFVKIHNADSELLAQLCGLSETKDDGVVRSYKVTSEECSCTTIGLPTTIPKKSGDSQTGSREIPDLFHKIKKNSLTQQVPKFKSAYYSTNQARN</sequence>
<evidence type="ECO:0000256" key="1">
    <source>
        <dbReference type="SAM" id="Coils"/>
    </source>
</evidence>
<proteinExistence type="predicted"/>
<keyword evidence="3" id="KW-1185">Reference proteome</keyword>
<dbReference type="AlphaFoldDB" id="A0A8T1M3Y6"/>
<gene>
    <name evidence="2" type="ORF">CSKR_102511</name>
</gene>
<dbReference type="OrthoDB" id="102442at2759"/>
<feature type="coiled-coil region" evidence="1">
    <location>
        <begin position="2"/>
        <end position="84"/>
    </location>
</feature>
<reference evidence="2 3" key="1">
    <citation type="journal article" date="2018" name="Biotechnol. Adv.">
        <title>Improved genomic resources and new bioinformatic workflow for the carcinogenic parasite Clonorchis sinensis: Biotechnological implications.</title>
        <authorList>
            <person name="Wang D."/>
            <person name="Korhonen P.K."/>
            <person name="Gasser R.B."/>
            <person name="Young N.D."/>
        </authorList>
    </citation>
    <scope>NUCLEOTIDE SEQUENCE [LARGE SCALE GENOMIC DNA]</scope>
    <source>
        <strain evidence="2">Cs-k2</strain>
    </source>
</reference>
<reference evidence="2 3" key="2">
    <citation type="journal article" date="2021" name="Genomics">
        <title>High-quality reference genome for Clonorchis sinensis.</title>
        <authorList>
            <person name="Young N.D."/>
            <person name="Stroehlein A.J."/>
            <person name="Kinkar L."/>
            <person name="Wang T."/>
            <person name="Sohn W.M."/>
            <person name="Chang B.C.H."/>
            <person name="Kaur P."/>
            <person name="Weisz D."/>
            <person name="Dudchenko O."/>
            <person name="Aiden E.L."/>
            <person name="Korhonen P.K."/>
            <person name="Gasser R.B."/>
        </authorList>
    </citation>
    <scope>NUCLEOTIDE SEQUENCE [LARGE SCALE GENOMIC DNA]</scope>
    <source>
        <strain evidence="2">Cs-k2</strain>
    </source>
</reference>
<dbReference type="Proteomes" id="UP000286415">
    <property type="component" value="Unassembled WGS sequence"/>
</dbReference>
<evidence type="ECO:0000313" key="2">
    <source>
        <dbReference type="EMBL" id="KAG5443612.1"/>
    </source>
</evidence>
<name>A0A8T1M3Y6_CLOSI</name>
<accession>A0A8T1M3Y6</accession>
<protein>
    <submittedName>
        <fullName evidence="2">Uncharacterized protein</fullName>
    </submittedName>
</protein>
<evidence type="ECO:0000313" key="3">
    <source>
        <dbReference type="Proteomes" id="UP000286415"/>
    </source>
</evidence>
<dbReference type="EMBL" id="NIRI02000056">
    <property type="protein sequence ID" value="KAG5443612.1"/>
    <property type="molecule type" value="Genomic_DNA"/>
</dbReference>